<accession>A0A8X6IN49</accession>
<dbReference type="EMBL" id="BMAW01046037">
    <property type="protein sequence ID" value="GFS53095.1"/>
    <property type="molecule type" value="Genomic_DNA"/>
</dbReference>
<gene>
    <name evidence="1" type="primary">IBTK</name>
    <name evidence="1" type="ORF">NPIL_78131</name>
</gene>
<proteinExistence type="predicted"/>
<comment type="caution">
    <text evidence="1">The sequence shown here is derived from an EMBL/GenBank/DDBJ whole genome shotgun (WGS) entry which is preliminary data.</text>
</comment>
<dbReference type="Proteomes" id="UP000887013">
    <property type="component" value="Unassembled WGS sequence"/>
</dbReference>
<evidence type="ECO:0000313" key="2">
    <source>
        <dbReference type="Proteomes" id="UP000887013"/>
    </source>
</evidence>
<keyword evidence="1" id="KW-0418">Kinase</keyword>
<dbReference type="OrthoDB" id="1893551at2759"/>
<protein>
    <submittedName>
        <fullName evidence="1">Inhibitor of Bruton tyrosine kinase</fullName>
    </submittedName>
</protein>
<dbReference type="AlphaFoldDB" id="A0A8X6IN49"/>
<keyword evidence="2" id="KW-1185">Reference proteome</keyword>
<feature type="non-terminal residue" evidence="1">
    <location>
        <position position="1"/>
    </location>
</feature>
<reference evidence="1" key="1">
    <citation type="submission" date="2020-08" db="EMBL/GenBank/DDBJ databases">
        <title>Multicomponent nature underlies the extraordinary mechanical properties of spider dragline silk.</title>
        <authorList>
            <person name="Kono N."/>
            <person name="Nakamura H."/>
            <person name="Mori M."/>
            <person name="Yoshida Y."/>
            <person name="Ohtoshi R."/>
            <person name="Malay A.D."/>
            <person name="Moran D.A.P."/>
            <person name="Tomita M."/>
            <person name="Numata K."/>
            <person name="Arakawa K."/>
        </authorList>
    </citation>
    <scope>NUCLEOTIDE SEQUENCE</scope>
</reference>
<keyword evidence="1" id="KW-0808">Transferase</keyword>
<name>A0A8X6IN49_NEPPI</name>
<sequence>RELPKVRASKQFKTGIDIKGFFRQ</sequence>
<evidence type="ECO:0000313" key="1">
    <source>
        <dbReference type="EMBL" id="GFS53095.1"/>
    </source>
</evidence>
<dbReference type="GO" id="GO:0016301">
    <property type="term" value="F:kinase activity"/>
    <property type="evidence" value="ECO:0007669"/>
    <property type="project" value="UniProtKB-KW"/>
</dbReference>
<organism evidence="1 2">
    <name type="scientific">Nephila pilipes</name>
    <name type="common">Giant wood spider</name>
    <name type="synonym">Nephila maculata</name>
    <dbReference type="NCBI Taxonomy" id="299642"/>
    <lineage>
        <taxon>Eukaryota</taxon>
        <taxon>Metazoa</taxon>
        <taxon>Ecdysozoa</taxon>
        <taxon>Arthropoda</taxon>
        <taxon>Chelicerata</taxon>
        <taxon>Arachnida</taxon>
        <taxon>Araneae</taxon>
        <taxon>Araneomorphae</taxon>
        <taxon>Entelegynae</taxon>
        <taxon>Araneoidea</taxon>
        <taxon>Nephilidae</taxon>
        <taxon>Nephila</taxon>
    </lineage>
</organism>